<dbReference type="PROSITE" id="PS50853">
    <property type="entry name" value="FN3"/>
    <property type="match status" value="5"/>
</dbReference>
<dbReference type="Proteomes" id="UP000823561">
    <property type="component" value="Chromosome 9"/>
</dbReference>
<dbReference type="SMART" id="SM00060">
    <property type="entry name" value="FN3"/>
    <property type="match status" value="8"/>
</dbReference>
<dbReference type="InterPro" id="IPR015373">
    <property type="entry name" value="Interferon/interleukin_rcp_dom"/>
</dbReference>
<evidence type="ECO:0000259" key="1">
    <source>
        <dbReference type="PROSITE" id="PS50853"/>
    </source>
</evidence>
<name>A0AAV6GMY5_9TELE</name>
<dbReference type="Gene3D" id="6.10.250.2590">
    <property type="match status" value="1"/>
</dbReference>
<feature type="domain" description="Fibronectin type-III" evidence="1">
    <location>
        <begin position="395"/>
        <end position="479"/>
    </location>
</feature>
<dbReference type="Pfam" id="PF00041">
    <property type="entry name" value="fn3"/>
    <property type="match status" value="1"/>
</dbReference>
<organism evidence="2 3">
    <name type="scientific">Alosa alosa</name>
    <name type="common">allis shad</name>
    <dbReference type="NCBI Taxonomy" id="278164"/>
    <lineage>
        <taxon>Eukaryota</taxon>
        <taxon>Metazoa</taxon>
        <taxon>Chordata</taxon>
        <taxon>Craniata</taxon>
        <taxon>Vertebrata</taxon>
        <taxon>Euteleostomi</taxon>
        <taxon>Actinopterygii</taxon>
        <taxon>Neopterygii</taxon>
        <taxon>Teleostei</taxon>
        <taxon>Clupei</taxon>
        <taxon>Clupeiformes</taxon>
        <taxon>Clupeoidei</taxon>
        <taxon>Clupeidae</taxon>
        <taxon>Alosa</taxon>
    </lineage>
</organism>
<evidence type="ECO:0000313" key="2">
    <source>
        <dbReference type="EMBL" id="KAG5276255.1"/>
    </source>
</evidence>
<feature type="domain" description="Fibronectin type-III" evidence="1">
    <location>
        <begin position="134"/>
        <end position="224"/>
    </location>
</feature>
<gene>
    <name evidence="2" type="ORF">AALO_G00129790</name>
</gene>
<dbReference type="InterPro" id="IPR003961">
    <property type="entry name" value="FN3_dom"/>
</dbReference>
<dbReference type="CDD" id="cd00063">
    <property type="entry name" value="FN3"/>
    <property type="match status" value="3"/>
</dbReference>
<accession>A0AAV6GMY5</accession>
<protein>
    <recommendedName>
        <fullName evidence="1">Fibronectin type-III domain-containing protein</fullName>
    </recommendedName>
</protein>
<proteinExistence type="predicted"/>
<dbReference type="InterPro" id="IPR036116">
    <property type="entry name" value="FN3_sf"/>
</dbReference>
<dbReference type="Pfam" id="PF09294">
    <property type="entry name" value="Interfer-bind"/>
    <property type="match status" value="1"/>
</dbReference>
<evidence type="ECO:0000313" key="3">
    <source>
        <dbReference type="Proteomes" id="UP000823561"/>
    </source>
</evidence>
<feature type="domain" description="Fibronectin type-III" evidence="1">
    <location>
        <begin position="225"/>
        <end position="312"/>
    </location>
</feature>
<dbReference type="PANTHER" id="PTHR47135:SF1">
    <property type="entry name" value="FIBRONECTIN TYPE III DOMAIN-CONTAINING PROTEIN 7"/>
    <property type="match status" value="1"/>
</dbReference>
<comment type="caution">
    <text evidence="2">The sequence shown here is derived from an EMBL/GenBank/DDBJ whole genome shotgun (WGS) entry which is preliminary data.</text>
</comment>
<dbReference type="Gene3D" id="2.60.40.10">
    <property type="entry name" value="Immunoglobulins"/>
    <property type="match status" value="4"/>
</dbReference>
<sequence length="905" mass="97164">MKFRKSGVKRYHSKPGINSQKMALTNLKWLVVFVLCSCVSQYGVQGSALSISVYFVTTKSIIVRWSRHDGASSYKVTATPKNTAGPSTFVQFSENTVMGSVNRLLPITLYTVRVEAMDADLNVLSQGEVESSTAPDVPTIEVATSKQSESITVEFEAVSGAASYVVRAEAADGTFFSETPASSSPDTIHGLEPYTEYSVSVLTVNSLGGRSQPSVPVVVKTVLSAPQVNSSSPSNDTIQLDWEPMEHAVQYSITVILQGSDILRRLNTTSSSETLVDLEPGSTYCTTVLAWDAEGRPGDSTEVCQLTRPAQPQDFVLSVVWNEEARLLVSWNASQGASEHMAVSSSGLNCTSSSISCSLSPLSCGETHYITLTASNQAGPSLPSDPIKFVSIPCAPNPVWLSEPEAGNCSVDWDAVATADSYGTFVKRDDGAEQRCNSSETSCYYSCQCGYSYIVTVFAHNQAGSSPPGPVLNYTTLPCCPADVSISLVSTETLEIMWSAVRGATLYETRAVDQSELIVCNDTSPRCALSDLSCNSRYNVVVIPCSELSGCNRNCQSQAHETAPCMPEIQSVSQTDGSVTVSWTSDNSAANYTASLVCDTDTFPCESNGTSCEVQEPACGSTCDVTVMATTSAGASLPSYVVPLETVPCCPVNLTVDQVTQAMSNVTWSAARGAHTFLTSLTSPRGHARCHAQDTHCLMGCITCGTSYNVSMEVTSRTGRKAECNYQGFSSSVCCPSGVRLYSMANNTLRVYWRSSGSLSNYTVDVHGNAGNYTCSTPPGGSHCDISDVTCGDVYTVVVAPFNMDGSQVSFCPHKLYSGEVTLPGRKLSILHRRLRGNNNLSGQEECGLEHSDMSFLLLNLPSIQSIHHPQEPDQKTPLPLLRPSQHWTGSGIFHTRVCCQRNHW</sequence>
<reference evidence="2" key="1">
    <citation type="submission" date="2020-10" db="EMBL/GenBank/DDBJ databases">
        <title>Chromosome-scale genome assembly of the Allis shad, Alosa alosa.</title>
        <authorList>
            <person name="Margot Z."/>
            <person name="Christophe K."/>
            <person name="Cabau C."/>
            <person name="Louis A."/>
            <person name="Berthelot C."/>
            <person name="Parey E."/>
            <person name="Roest Crollius H."/>
            <person name="Montfort J."/>
            <person name="Robinson-Rechavi M."/>
            <person name="Bucao C."/>
            <person name="Bouchez O."/>
            <person name="Gislard M."/>
            <person name="Lluch J."/>
            <person name="Milhes M."/>
            <person name="Lampietro C."/>
            <person name="Lopez Roques C."/>
            <person name="Donnadieu C."/>
            <person name="Braasch I."/>
            <person name="Desvignes T."/>
            <person name="Postlethwait J."/>
            <person name="Bobe J."/>
            <person name="Guiguen Y."/>
        </authorList>
    </citation>
    <scope>NUCLEOTIDE SEQUENCE</scope>
    <source>
        <strain evidence="2">M-15738</strain>
        <tissue evidence="2">Blood</tissue>
    </source>
</reference>
<feature type="domain" description="Fibronectin type-III" evidence="1">
    <location>
        <begin position="735"/>
        <end position="825"/>
    </location>
</feature>
<dbReference type="InterPro" id="IPR013783">
    <property type="entry name" value="Ig-like_fold"/>
</dbReference>
<dbReference type="PANTHER" id="PTHR47135">
    <property type="entry name" value="FIBRONECTIN TYPE III DOMAIN-CONTAINING PROTEIN 7"/>
    <property type="match status" value="1"/>
</dbReference>
<feature type="domain" description="Fibronectin type-III" evidence="1">
    <location>
        <begin position="563"/>
        <end position="649"/>
    </location>
</feature>
<dbReference type="AlphaFoldDB" id="A0AAV6GMY5"/>
<keyword evidence="3" id="KW-1185">Reference proteome</keyword>
<dbReference type="SUPFAM" id="SSF49265">
    <property type="entry name" value="Fibronectin type III"/>
    <property type="match status" value="6"/>
</dbReference>
<dbReference type="EMBL" id="JADWDJ010000009">
    <property type="protein sequence ID" value="KAG5276255.1"/>
    <property type="molecule type" value="Genomic_DNA"/>
</dbReference>